<reference evidence="3 4" key="1">
    <citation type="submission" date="2019-05" db="EMBL/GenBank/DDBJ databases">
        <title>Emergence of the Ug99 lineage of the wheat stem rust pathogen through somatic hybridization.</title>
        <authorList>
            <person name="Li F."/>
            <person name="Upadhyaya N.M."/>
            <person name="Sperschneider J."/>
            <person name="Matny O."/>
            <person name="Nguyen-Phuc H."/>
            <person name="Mago R."/>
            <person name="Raley C."/>
            <person name="Miller M.E."/>
            <person name="Silverstein K.A.T."/>
            <person name="Henningsen E."/>
            <person name="Hirsch C.D."/>
            <person name="Visser B."/>
            <person name="Pretorius Z.A."/>
            <person name="Steffenson B.J."/>
            <person name="Schwessinger B."/>
            <person name="Dodds P.N."/>
            <person name="Figueroa M."/>
        </authorList>
    </citation>
    <scope>NUCLEOTIDE SEQUENCE [LARGE SCALE GENOMIC DNA]</scope>
    <source>
        <strain evidence="3">21-0</strain>
    </source>
</reference>
<comment type="caution">
    <text evidence="3">The sequence shown here is derived from an EMBL/GenBank/DDBJ whole genome shotgun (WGS) entry which is preliminary data.</text>
</comment>
<name>A0A5B0NE52_PUCGR</name>
<evidence type="ECO:0000313" key="4">
    <source>
        <dbReference type="Proteomes" id="UP000324748"/>
    </source>
</evidence>
<feature type="compositionally biased region" description="Polar residues" evidence="1">
    <location>
        <begin position="16"/>
        <end position="27"/>
    </location>
</feature>
<gene>
    <name evidence="3" type="primary">BUD4_5</name>
    <name evidence="2" type="synonym">BUD4_2</name>
    <name evidence="2" type="ORF">PGT21_019726</name>
    <name evidence="3" type="ORF">PGT21_020000</name>
</gene>
<proteinExistence type="predicted"/>
<organism evidence="3 4">
    <name type="scientific">Puccinia graminis f. sp. tritici</name>
    <dbReference type="NCBI Taxonomy" id="56615"/>
    <lineage>
        <taxon>Eukaryota</taxon>
        <taxon>Fungi</taxon>
        <taxon>Dikarya</taxon>
        <taxon>Basidiomycota</taxon>
        <taxon>Pucciniomycotina</taxon>
        <taxon>Pucciniomycetes</taxon>
        <taxon>Pucciniales</taxon>
        <taxon>Pucciniaceae</taxon>
        <taxon>Puccinia</taxon>
    </lineage>
</organism>
<evidence type="ECO:0000313" key="2">
    <source>
        <dbReference type="EMBL" id="KAA1087014.1"/>
    </source>
</evidence>
<keyword evidence="4" id="KW-1185">Reference proteome</keyword>
<evidence type="ECO:0000256" key="1">
    <source>
        <dbReference type="SAM" id="MobiDB-lite"/>
    </source>
</evidence>
<feature type="region of interest" description="Disordered" evidence="1">
    <location>
        <begin position="1"/>
        <end position="27"/>
    </location>
</feature>
<dbReference type="EMBL" id="VSWC01000105">
    <property type="protein sequence ID" value="KAA1087033.1"/>
    <property type="molecule type" value="Genomic_DNA"/>
</dbReference>
<protein>
    <submittedName>
        <fullName evidence="3">Bud site selection protein bud4</fullName>
    </submittedName>
</protein>
<accession>A0A5B0NE52</accession>
<dbReference type="EMBL" id="VSWC01000105">
    <property type="protein sequence ID" value="KAA1087014.1"/>
    <property type="molecule type" value="Genomic_DNA"/>
</dbReference>
<sequence>MQRLGGPRSPTPPHTPQSSGYVSLNSLPVTSLNPKTVIKIDESIDLDETPQALVGHPSPEHQPHLSEFWQGPSTTTKLHDLASRYYNKQN</sequence>
<dbReference type="Proteomes" id="UP000324748">
    <property type="component" value="Unassembled WGS sequence"/>
</dbReference>
<evidence type="ECO:0000313" key="3">
    <source>
        <dbReference type="EMBL" id="KAA1087033.1"/>
    </source>
</evidence>
<feature type="region of interest" description="Disordered" evidence="1">
    <location>
        <begin position="50"/>
        <end position="73"/>
    </location>
</feature>
<dbReference type="AlphaFoldDB" id="A0A5B0NE52"/>